<keyword evidence="1" id="KW-1133">Transmembrane helix</keyword>
<feature type="transmembrane region" description="Helical" evidence="1">
    <location>
        <begin position="64"/>
        <end position="82"/>
    </location>
</feature>
<organism evidence="2">
    <name type="scientific">marine sediment metagenome</name>
    <dbReference type="NCBI Taxonomy" id="412755"/>
    <lineage>
        <taxon>unclassified sequences</taxon>
        <taxon>metagenomes</taxon>
        <taxon>ecological metagenomes</taxon>
    </lineage>
</organism>
<name>X0Y8M6_9ZZZZ</name>
<keyword evidence="1" id="KW-0472">Membrane</keyword>
<evidence type="ECO:0000313" key="2">
    <source>
        <dbReference type="EMBL" id="GAG45063.1"/>
    </source>
</evidence>
<dbReference type="EMBL" id="BARS01054046">
    <property type="protein sequence ID" value="GAG45063.1"/>
    <property type="molecule type" value="Genomic_DNA"/>
</dbReference>
<proteinExistence type="predicted"/>
<protein>
    <submittedName>
        <fullName evidence="2">Uncharacterized protein</fullName>
    </submittedName>
</protein>
<keyword evidence="1" id="KW-0812">Transmembrane</keyword>
<sequence length="124" mass="13705">MFRYDPNLWIAGFLLLLAVMVIATIALAISTRLSLVVNVVVCSGIFLFGLFSDYLFGRFAATNFFARVAYGILPNLQVFWMAEALKSKTIIPLSYVASAATYGICYMAAVLIVALYMFHGRQVS</sequence>
<feature type="transmembrane region" description="Helical" evidence="1">
    <location>
        <begin position="94"/>
        <end position="118"/>
    </location>
</feature>
<comment type="caution">
    <text evidence="2">The sequence shown here is derived from an EMBL/GenBank/DDBJ whole genome shotgun (WGS) entry which is preliminary data.</text>
</comment>
<accession>X0Y8M6</accession>
<feature type="transmembrane region" description="Helical" evidence="1">
    <location>
        <begin position="7"/>
        <end position="29"/>
    </location>
</feature>
<evidence type="ECO:0000256" key="1">
    <source>
        <dbReference type="SAM" id="Phobius"/>
    </source>
</evidence>
<gene>
    <name evidence="2" type="ORF">S01H1_80086</name>
</gene>
<feature type="transmembrane region" description="Helical" evidence="1">
    <location>
        <begin position="35"/>
        <end position="57"/>
    </location>
</feature>
<reference evidence="2" key="1">
    <citation type="journal article" date="2014" name="Front. Microbiol.">
        <title>High frequency of phylogenetically diverse reductive dehalogenase-homologous genes in deep subseafloor sedimentary metagenomes.</title>
        <authorList>
            <person name="Kawai M."/>
            <person name="Futagami T."/>
            <person name="Toyoda A."/>
            <person name="Takaki Y."/>
            <person name="Nishi S."/>
            <person name="Hori S."/>
            <person name="Arai W."/>
            <person name="Tsubouchi T."/>
            <person name="Morono Y."/>
            <person name="Uchiyama I."/>
            <person name="Ito T."/>
            <person name="Fujiyama A."/>
            <person name="Inagaki F."/>
            <person name="Takami H."/>
        </authorList>
    </citation>
    <scope>NUCLEOTIDE SEQUENCE</scope>
    <source>
        <strain evidence="2">Expedition CK06-06</strain>
    </source>
</reference>
<dbReference type="AlphaFoldDB" id="X0Y8M6"/>